<keyword evidence="2" id="KW-1171">Viral genome ejection through host cell envelope</keyword>
<dbReference type="InterPro" id="IPR006427">
    <property type="entry name" value="Portal_HK97"/>
</dbReference>
<keyword evidence="1" id="KW-0118">Viral capsid assembly</keyword>
<keyword evidence="6" id="KW-1185">Reference proteome</keyword>
<keyword evidence="2" id="KW-1160">Virus entry into host cell</keyword>
<dbReference type="EMBL" id="MH983004">
    <property type="protein sequence ID" value="AYQ93219.1"/>
    <property type="molecule type" value="Genomic_DNA"/>
</dbReference>
<dbReference type="Pfam" id="PF04860">
    <property type="entry name" value="Phage_portal"/>
    <property type="match status" value="1"/>
</dbReference>
<dbReference type="NCBIfam" id="TIGR01537">
    <property type="entry name" value="portal_HK97"/>
    <property type="match status" value="1"/>
</dbReference>
<organism evidence="5 6">
    <name type="scientific">Lactobacillus phage BH1</name>
    <dbReference type="NCBI Taxonomy" id="1932007"/>
    <lineage>
        <taxon>Viruses</taxon>
        <taxon>Duplodnaviria</taxon>
        <taxon>Heunggongvirae</taxon>
        <taxon>Uroviricota</taxon>
        <taxon>Caudoviricetes</taxon>
        <taxon>Behunavirus</taxon>
        <taxon>Behunavirus BH1</taxon>
    </lineage>
</organism>
<keyword evidence="1" id="KW-1188">Viral release from host cell</keyword>
<dbReference type="InterPro" id="IPR006944">
    <property type="entry name" value="Phage/GTA_portal"/>
</dbReference>
<proteinExistence type="predicted"/>
<sequence>MKLFRGLATEVDPHWADHLLDSGVIPSFRGGDLGISALRNSDVLTAVSIVAGDVSRFPLVITDRETDEVIDLSNIDYLMNTKVNKRLSAYQWKFSMMVNAILTGNAYSRIVRDPITNEPAMFEFYAPSQTQVDTSDPDNIIYRFTPYNSSMQKICGFEDVIHWKFFSYDTIMGRSPLLSLGDEIGLQESGVSTLQKFFKSGLKGSIIKAKASSLSAEARRKIREDFERAQAGADAGSPIVVDSTMDYQPLEVDTNVLNLINSNNYSTAQIAKALRVPAYRLAQNSPNQSVKQLADDYIRNDLPFYFEPITSEFELKLLDDNQRHQYRIGFDTKAVNGLPISDVKLAIDGGIWTGNEGRAQLGSKPLKDPNMDRIQSTLNTVFIDQKEAYQAEHASQLKGGDANDKGTANDSDTHANS</sequence>
<accession>A0A3G3LKI0</accession>
<gene>
    <name evidence="5" type="ORF">BVL67_00004</name>
</gene>
<evidence type="ECO:0000313" key="6">
    <source>
        <dbReference type="Proteomes" id="UP000274453"/>
    </source>
</evidence>
<evidence type="ECO:0000256" key="3">
    <source>
        <dbReference type="ARBA" id="ARBA00023219"/>
    </source>
</evidence>
<keyword evidence="3" id="KW-0231">Viral genome packaging</keyword>
<feature type="compositionally biased region" description="Polar residues" evidence="4">
    <location>
        <begin position="406"/>
        <end position="417"/>
    </location>
</feature>
<evidence type="ECO:0008006" key="7">
    <source>
        <dbReference type="Google" id="ProtNLM"/>
    </source>
</evidence>
<evidence type="ECO:0000256" key="4">
    <source>
        <dbReference type="SAM" id="MobiDB-lite"/>
    </source>
</evidence>
<evidence type="ECO:0000256" key="2">
    <source>
        <dbReference type="ARBA" id="ARBA00023009"/>
    </source>
</evidence>
<protein>
    <recommendedName>
        <fullName evidence="7">Phage portal protein</fullName>
    </recommendedName>
</protein>
<reference evidence="5 6" key="1">
    <citation type="submission" date="2018-09" db="EMBL/GenBank/DDBJ databases">
        <title>Molecular characterization of bacteriophage BH1 orginated from probiotic Lactobacillus rhamnosus Pen.</title>
        <authorList>
            <person name="Jarocki P."/>
            <person name="Podlesny M."/>
            <person name="Komon-Janczara E."/>
            <person name="Kholiavskyi O."/>
            <person name="Targonski Z."/>
        </authorList>
    </citation>
    <scope>NUCLEOTIDE SEQUENCE [LARGE SCALE GENOMIC DNA]</scope>
</reference>
<keyword evidence="2" id="KW-1162">Viral penetration into host cytoplasm</keyword>
<evidence type="ECO:0000313" key="5">
    <source>
        <dbReference type="EMBL" id="AYQ93219.1"/>
    </source>
</evidence>
<name>A0A3G3LKI0_9CAUD</name>
<evidence type="ECO:0000256" key="1">
    <source>
        <dbReference type="ARBA" id="ARBA00022950"/>
    </source>
</evidence>
<dbReference type="Proteomes" id="UP000274453">
    <property type="component" value="Segment"/>
</dbReference>
<feature type="region of interest" description="Disordered" evidence="4">
    <location>
        <begin position="392"/>
        <end position="417"/>
    </location>
</feature>